<feature type="compositionally biased region" description="Basic and acidic residues" evidence="1">
    <location>
        <begin position="375"/>
        <end position="387"/>
    </location>
</feature>
<dbReference type="Proteomes" id="UP001166286">
    <property type="component" value="Unassembled WGS sequence"/>
</dbReference>
<feature type="domain" description="DUF3295" evidence="3">
    <location>
        <begin position="85"/>
        <end position="548"/>
    </location>
</feature>
<accession>A0AA39R7S8</accession>
<feature type="domain" description="Nitrogen regulatory protein areA GATA-like" evidence="2">
    <location>
        <begin position="31"/>
        <end position="58"/>
    </location>
</feature>
<dbReference type="PANTHER" id="PTHR28014:SF1">
    <property type="entry name" value="NEGATIVE REGULATOR OF RAS-CAMP PATHWAY"/>
    <property type="match status" value="1"/>
</dbReference>
<protein>
    <recommendedName>
        <fullName evidence="6">Nitrogen regulatory protein areA GATA-like domain-containing protein</fullName>
    </recommendedName>
</protein>
<keyword evidence="5" id="KW-1185">Reference proteome</keyword>
<organism evidence="4 5">
    <name type="scientific">Cladonia borealis</name>
    <dbReference type="NCBI Taxonomy" id="184061"/>
    <lineage>
        <taxon>Eukaryota</taxon>
        <taxon>Fungi</taxon>
        <taxon>Dikarya</taxon>
        <taxon>Ascomycota</taxon>
        <taxon>Pezizomycotina</taxon>
        <taxon>Lecanoromycetes</taxon>
        <taxon>OSLEUM clade</taxon>
        <taxon>Lecanoromycetidae</taxon>
        <taxon>Lecanorales</taxon>
        <taxon>Lecanorineae</taxon>
        <taxon>Cladoniaceae</taxon>
        <taxon>Cladonia</taxon>
    </lineage>
</organism>
<feature type="compositionally biased region" description="Polar residues" evidence="1">
    <location>
        <begin position="114"/>
        <end position="123"/>
    </location>
</feature>
<feature type="compositionally biased region" description="Acidic residues" evidence="1">
    <location>
        <begin position="335"/>
        <end position="372"/>
    </location>
</feature>
<feature type="compositionally biased region" description="Acidic residues" evidence="1">
    <location>
        <begin position="95"/>
        <end position="104"/>
    </location>
</feature>
<evidence type="ECO:0000259" key="3">
    <source>
        <dbReference type="Pfam" id="PF11702"/>
    </source>
</evidence>
<evidence type="ECO:0000259" key="2">
    <source>
        <dbReference type="Pfam" id="PF08550"/>
    </source>
</evidence>
<dbReference type="GO" id="GO:0005737">
    <property type="term" value="C:cytoplasm"/>
    <property type="evidence" value="ECO:0007669"/>
    <property type="project" value="TreeGrafter"/>
</dbReference>
<dbReference type="Pfam" id="PF11702">
    <property type="entry name" value="DUF3295"/>
    <property type="match status" value="1"/>
</dbReference>
<dbReference type="GO" id="GO:0006808">
    <property type="term" value="P:regulation of nitrogen utilization"/>
    <property type="evidence" value="ECO:0007669"/>
    <property type="project" value="TreeGrafter"/>
</dbReference>
<dbReference type="Pfam" id="PF08550">
    <property type="entry name" value="GATA_AreA"/>
    <property type="match status" value="1"/>
</dbReference>
<proteinExistence type="predicted"/>
<evidence type="ECO:0000313" key="4">
    <source>
        <dbReference type="EMBL" id="KAK0515269.1"/>
    </source>
</evidence>
<dbReference type="InterPro" id="IPR013860">
    <property type="entry name" value="AreA_GATA"/>
</dbReference>
<feature type="compositionally biased region" description="Polar residues" evidence="1">
    <location>
        <begin position="179"/>
        <end position="188"/>
    </location>
</feature>
<feature type="compositionally biased region" description="Basic and acidic residues" evidence="1">
    <location>
        <begin position="318"/>
        <end position="334"/>
    </location>
</feature>
<reference evidence="4" key="1">
    <citation type="submission" date="2023-03" db="EMBL/GenBank/DDBJ databases">
        <title>Complete genome of Cladonia borealis.</title>
        <authorList>
            <person name="Park H."/>
        </authorList>
    </citation>
    <scope>NUCLEOTIDE SEQUENCE</scope>
    <source>
        <strain evidence="4">ANT050790</strain>
    </source>
</reference>
<comment type="caution">
    <text evidence="4">The sequence shown here is derived from an EMBL/GenBank/DDBJ whole genome shotgun (WGS) entry which is preliminary data.</text>
</comment>
<dbReference type="PANTHER" id="PTHR28014">
    <property type="entry name" value="NEGATIVE REGULATOR OF RAS-CAMP PATHWAY"/>
    <property type="match status" value="1"/>
</dbReference>
<evidence type="ECO:0008006" key="6">
    <source>
        <dbReference type="Google" id="ProtNLM"/>
    </source>
</evidence>
<dbReference type="GO" id="GO:0000122">
    <property type="term" value="P:negative regulation of transcription by RNA polymerase II"/>
    <property type="evidence" value="ECO:0007669"/>
    <property type="project" value="TreeGrafter"/>
</dbReference>
<feature type="compositionally biased region" description="Polar residues" evidence="1">
    <location>
        <begin position="427"/>
        <end position="443"/>
    </location>
</feature>
<name>A0AA39R7S8_9LECA</name>
<dbReference type="GO" id="GO:0031930">
    <property type="term" value="P:mitochondria-nucleus signaling pathway"/>
    <property type="evidence" value="ECO:0007669"/>
    <property type="project" value="TreeGrafter"/>
</dbReference>
<evidence type="ECO:0000313" key="5">
    <source>
        <dbReference type="Proteomes" id="UP001166286"/>
    </source>
</evidence>
<evidence type="ECO:0000256" key="1">
    <source>
        <dbReference type="SAM" id="MobiDB-lite"/>
    </source>
</evidence>
<sequence>MVVRLEIPMLSVDAQKMREVDPRNAGNLYGMWSVFSKCADTVEDGRRLENLSWRIWARETLCCETQPKLNKTPAIGDSRPRPKKKDVPALSSSVESEDSDEPEDEPKRSPQPPLNTKTSSPRTSYPLFSVSRGKEKHITPKGLEKMVASIQYTSIQDKQLIEPLSSSLAGAIPPLLPSTDITPKTASPTIHAPFRSSDSSSSTAPISSPESDKSATQTVGSDTSAECHNSHSIVRGFSPNHVSSSYRSHTHLAPAPIPTKITMPTRPKDTKKSAAFILGGGSSDENDGSFESRMSSPAKQSILTAGLKRPLNNKKQLSFKDEVESRTRLNKSHEDEEVFESSEEEDSEDNAIEEDSEEEDDDDEEWEDEASENADNSKEPLFHRVDSKPNLVSRRSLLTTLLNQDDRAADFANMASKSQPALRRSRTSTPMAPSVGTSPQEDPSVTMLGQHMTPSKPIVMNRSQSHHQMALSPRTTRKNMLHSEMTESLRKSVLWERQQKRSTAQAVLKRSKTAQALTNLEPLEGVARGEHTDDWYADGLGAYHTKGW</sequence>
<feature type="compositionally biased region" description="Polar residues" evidence="1">
    <location>
        <begin position="292"/>
        <end position="303"/>
    </location>
</feature>
<dbReference type="EMBL" id="JAFEKC020000004">
    <property type="protein sequence ID" value="KAK0515269.1"/>
    <property type="molecule type" value="Genomic_DNA"/>
</dbReference>
<feature type="region of interest" description="Disordered" evidence="1">
    <location>
        <begin position="179"/>
        <end position="387"/>
    </location>
</feature>
<gene>
    <name evidence="4" type="ORF">JMJ35_002648</name>
</gene>
<feature type="compositionally biased region" description="Polar residues" evidence="1">
    <location>
        <begin position="214"/>
        <end position="232"/>
    </location>
</feature>
<dbReference type="AlphaFoldDB" id="A0AA39R7S8"/>
<dbReference type="InterPro" id="IPR021711">
    <property type="entry name" value="DUF3295"/>
</dbReference>
<feature type="region of interest" description="Disordered" evidence="1">
    <location>
        <begin position="68"/>
        <end position="137"/>
    </location>
</feature>
<dbReference type="InterPro" id="IPR053043">
    <property type="entry name" value="Ras-cAMP_regulatory"/>
</dbReference>
<feature type="region of interest" description="Disordered" evidence="1">
    <location>
        <begin position="414"/>
        <end position="444"/>
    </location>
</feature>
<feature type="compositionally biased region" description="Low complexity" evidence="1">
    <location>
        <begin position="193"/>
        <end position="209"/>
    </location>
</feature>